<dbReference type="Gene3D" id="3.40.50.150">
    <property type="entry name" value="Vaccinia Virus protein VP39"/>
    <property type="match status" value="1"/>
</dbReference>
<dbReference type="EMBL" id="JACWMX010000016">
    <property type="protein sequence ID" value="MBD1395525.1"/>
    <property type="molecule type" value="Genomic_DNA"/>
</dbReference>
<feature type="domain" description="Type II methyltransferase M.TaqI-like" evidence="6">
    <location>
        <begin position="404"/>
        <end position="663"/>
    </location>
</feature>
<dbReference type="SUPFAM" id="SSF53335">
    <property type="entry name" value="S-adenosyl-L-methionine-dependent methyltransferases"/>
    <property type="match status" value="1"/>
</dbReference>
<keyword evidence="4" id="KW-0949">S-adenosyl-L-methionine</keyword>
<dbReference type="InterPro" id="IPR002052">
    <property type="entry name" value="DNA_methylase_N6_adenine_CS"/>
</dbReference>
<proteinExistence type="predicted"/>
<sequence length="1054" mass="120849">MEKHHISLIQDYRKKILTANKELTKKEAFKDLLNRLYTGNKEIEKIIDAISAGAERAIVNIPRFDKLHRGSADTLYNRVIIEFENNLKLSLIHAKEQLAGYLLGQFKSGEGYNFTLIASDFLTWRVYSPDISQIGHLDTLNENELQLTEVITASFTLNDDNAEDFFYWIDRFLFKEQKSKATLKRIEEAFGYQSPVFIEGFRELDKHFNDVKKFGEVQVSLEQWKKFLSIAYGSFDANDNNFLIHTYLSVFSKMLAYVVVSNDDYIDDEELKGILNGDIFHKYNIRNFVDNDFFHWVKSDTSFKLLKKLFRLIAQELSAFDFTNVDEDILKGVYQELIDLDTRHSLGEYYTPDWLCERIVDEYSFIKSDKILDPACGSGSFLRASIHRIKVLHSDITVEQINEMIYGIDIHPLSVQIAKTTLLLALGKDVINAKKPIYLNITLANTLLAPEGTATLFGGDFAMKIDRENHYVKTQILDDLRLFDEALGICEDLAEQTVNQEAEDIKTFEAILNRQYASGGISQNIADSFYTIYLALKEVKERGRDSIWKFIVQNLYKPYFLKDKFSHVIGNPPWFTYSSIKNEEYQNTLNALAIKYDVKPVKVANFPHLEIAAIFMAYCSSYFLKDSGKIAFVLPRSFFSADHHDNTRSGKAKGFKLLNIWDLDRVSPLFRIPSAVLFGMKAHVKRNLPAAGLPGKVFTGNLPSHNCNGAVASKKLSEITATWFYVKQGKSTAFSTKKYKTQAKINPYKNDFKQGATIVPRSFYFVELDQEIPADFIGRTINVRTAEDVKADAKKPWNIELAGRVESEFIFLTALSKSILPFVLHKPNLIALPLIVKEDEHCEKKITLKTSQELRHDGFLLASKWFGNSERIWDIHKTEKNRNTTSKDYINWQNKLTEQNLNAPYLVLYNSSAKDANATVVVRSQWPLEFIVESVTYVLHTYSKEEAYYLAGILNSRIPNEQMKDFQARGLFGARHVHKKILDIYYPKFSETNSDHLLLANLSKAAHEKAKNYLSVQSCGNLSGLLLGRMRLEIKKHLSVEMLQIDKIVKKIIG</sequence>
<evidence type="ECO:0000256" key="5">
    <source>
        <dbReference type="ARBA" id="ARBA00047942"/>
    </source>
</evidence>
<keyword evidence="2 7" id="KW-0489">Methyltransferase</keyword>
<dbReference type="PRINTS" id="PR00507">
    <property type="entry name" value="N12N6MTFRASE"/>
</dbReference>
<dbReference type="InterPro" id="IPR050953">
    <property type="entry name" value="N4_N6_ade-DNA_methylase"/>
</dbReference>
<dbReference type="RefSeq" id="WP_191166278.1">
    <property type="nucleotide sequence ID" value="NZ_JACWMX010000016.1"/>
</dbReference>
<dbReference type="InterPro" id="IPR011639">
    <property type="entry name" value="MethylTrfase_TaqI-like_dom"/>
</dbReference>
<evidence type="ECO:0000259" key="6">
    <source>
        <dbReference type="Pfam" id="PF07669"/>
    </source>
</evidence>
<organism evidence="7 8">
    <name type="scientific">Mucilaginibacter glaciei</name>
    <dbReference type="NCBI Taxonomy" id="2772109"/>
    <lineage>
        <taxon>Bacteria</taxon>
        <taxon>Pseudomonadati</taxon>
        <taxon>Bacteroidota</taxon>
        <taxon>Sphingobacteriia</taxon>
        <taxon>Sphingobacteriales</taxon>
        <taxon>Sphingobacteriaceae</taxon>
        <taxon>Mucilaginibacter</taxon>
    </lineage>
</organism>
<evidence type="ECO:0000256" key="3">
    <source>
        <dbReference type="ARBA" id="ARBA00022679"/>
    </source>
</evidence>
<dbReference type="GO" id="GO:0032259">
    <property type="term" value="P:methylation"/>
    <property type="evidence" value="ECO:0007669"/>
    <property type="project" value="UniProtKB-KW"/>
</dbReference>
<dbReference type="PROSITE" id="PS00092">
    <property type="entry name" value="N6_MTASE"/>
    <property type="match status" value="1"/>
</dbReference>
<accession>A0A926NVL8</accession>
<dbReference type="PANTHER" id="PTHR33841:SF1">
    <property type="entry name" value="DNA METHYLTRANSFERASE A"/>
    <property type="match status" value="1"/>
</dbReference>
<dbReference type="InterPro" id="IPR029063">
    <property type="entry name" value="SAM-dependent_MTases_sf"/>
</dbReference>
<evidence type="ECO:0000256" key="1">
    <source>
        <dbReference type="ARBA" id="ARBA00011900"/>
    </source>
</evidence>
<keyword evidence="3" id="KW-0808">Transferase</keyword>
<comment type="catalytic activity">
    <reaction evidence="5">
        <text>a 2'-deoxyadenosine in DNA + S-adenosyl-L-methionine = an N(6)-methyl-2'-deoxyadenosine in DNA + S-adenosyl-L-homocysteine + H(+)</text>
        <dbReference type="Rhea" id="RHEA:15197"/>
        <dbReference type="Rhea" id="RHEA-COMP:12418"/>
        <dbReference type="Rhea" id="RHEA-COMP:12419"/>
        <dbReference type="ChEBI" id="CHEBI:15378"/>
        <dbReference type="ChEBI" id="CHEBI:57856"/>
        <dbReference type="ChEBI" id="CHEBI:59789"/>
        <dbReference type="ChEBI" id="CHEBI:90615"/>
        <dbReference type="ChEBI" id="CHEBI:90616"/>
        <dbReference type="EC" id="2.1.1.72"/>
    </reaction>
</comment>
<dbReference type="EC" id="2.1.1.72" evidence="1"/>
<evidence type="ECO:0000256" key="2">
    <source>
        <dbReference type="ARBA" id="ARBA00022603"/>
    </source>
</evidence>
<comment type="caution">
    <text evidence="7">The sequence shown here is derived from an EMBL/GenBank/DDBJ whole genome shotgun (WGS) entry which is preliminary data.</text>
</comment>
<keyword evidence="8" id="KW-1185">Reference proteome</keyword>
<evidence type="ECO:0000313" key="7">
    <source>
        <dbReference type="EMBL" id="MBD1395525.1"/>
    </source>
</evidence>
<dbReference type="Pfam" id="PF07669">
    <property type="entry name" value="Eco57I"/>
    <property type="match status" value="1"/>
</dbReference>
<evidence type="ECO:0000313" key="8">
    <source>
        <dbReference type="Proteomes" id="UP000619078"/>
    </source>
</evidence>
<dbReference type="GO" id="GO:0003676">
    <property type="term" value="F:nucleic acid binding"/>
    <property type="evidence" value="ECO:0007669"/>
    <property type="project" value="InterPro"/>
</dbReference>
<dbReference type="Proteomes" id="UP000619078">
    <property type="component" value="Unassembled WGS sequence"/>
</dbReference>
<protein>
    <recommendedName>
        <fullName evidence="1">site-specific DNA-methyltransferase (adenine-specific)</fullName>
        <ecNumber evidence="1">2.1.1.72</ecNumber>
    </recommendedName>
</protein>
<gene>
    <name evidence="7" type="ORF">IDJ76_20675</name>
</gene>
<name>A0A926NVL8_9SPHI</name>
<dbReference type="GO" id="GO:0009007">
    <property type="term" value="F:site-specific DNA-methyltransferase (adenine-specific) activity"/>
    <property type="evidence" value="ECO:0007669"/>
    <property type="project" value="UniProtKB-EC"/>
</dbReference>
<dbReference type="GO" id="GO:0006304">
    <property type="term" value="P:DNA modification"/>
    <property type="evidence" value="ECO:0007669"/>
    <property type="project" value="InterPro"/>
</dbReference>
<dbReference type="AlphaFoldDB" id="A0A926NVL8"/>
<evidence type="ECO:0000256" key="4">
    <source>
        <dbReference type="ARBA" id="ARBA00022691"/>
    </source>
</evidence>
<dbReference type="PANTHER" id="PTHR33841">
    <property type="entry name" value="DNA METHYLTRANSFERASE YEEA-RELATED"/>
    <property type="match status" value="1"/>
</dbReference>
<reference evidence="7" key="1">
    <citation type="submission" date="2020-09" db="EMBL/GenBank/DDBJ databases">
        <title>Novel species of Mucilaginibacter isolated from a glacier on the Tibetan Plateau.</title>
        <authorList>
            <person name="Liu Q."/>
            <person name="Xin Y.-H."/>
        </authorList>
    </citation>
    <scope>NUCLEOTIDE SEQUENCE</scope>
    <source>
        <strain evidence="7">ZB1P21</strain>
    </source>
</reference>